<dbReference type="GO" id="GO:0048367">
    <property type="term" value="P:shoot system development"/>
    <property type="evidence" value="ECO:0007669"/>
    <property type="project" value="InterPro"/>
</dbReference>
<keyword evidence="3" id="KW-1185">Reference proteome</keyword>
<evidence type="ECO:0000313" key="2">
    <source>
        <dbReference type="EMBL" id="CAI9111022.1"/>
    </source>
</evidence>
<dbReference type="Pfam" id="PF03087">
    <property type="entry name" value="BPS1"/>
    <property type="match status" value="1"/>
</dbReference>
<keyword evidence="1" id="KW-0175">Coiled coil</keyword>
<dbReference type="Proteomes" id="UP001161247">
    <property type="component" value="Chromosome 6"/>
</dbReference>
<accession>A0AAV1DVD6</accession>
<feature type="coiled-coil region" evidence="1">
    <location>
        <begin position="265"/>
        <end position="299"/>
    </location>
</feature>
<dbReference type="GO" id="GO:0048364">
    <property type="term" value="P:root development"/>
    <property type="evidence" value="ECO:0007669"/>
    <property type="project" value="InterPro"/>
</dbReference>
<evidence type="ECO:0000313" key="3">
    <source>
        <dbReference type="Proteomes" id="UP001161247"/>
    </source>
</evidence>
<organism evidence="2 3">
    <name type="scientific">Oldenlandia corymbosa var. corymbosa</name>
    <dbReference type="NCBI Taxonomy" id="529605"/>
    <lineage>
        <taxon>Eukaryota</taxon>
        <taxon>Viridiplantae</taxon>
        <taxon>Streptophyta</taxon>
        <taxon>Embryophyta</taxon>
        <taxon>Tracheophyta</taxon>
        <taxon>Spermatophyta</taxon>
        <taxon>Magnoliopsida</taxon>
        <taxon>eudicotyledons</taxon>
        <taxon>Gunneridae</taxon>
        <taxon>Pentapetalae</taxon>
        <taxon>asterids</taxon>
        <taxon>lamiids</taxon>
        <taxon>Gentianales</taxon>
        <taxon>Rubiaceae</taxon>
        <taxon>Rubioideae</taxon>
        <taxon>Spermacoceae</taxon>
        <taxon>Hedyotis-Oldenlandia complex</taxon>
        <taxon>Oldenlandia</taxon>
    </lineage>
</organism>
<protein>
    <submittedName>
        <fullName evidence="2">OLC1v1011155C1</fullName>
    </submittedName>
</protein>
<dbReference type="PANTHER" id="PTHR33070">
    <property type="entry name" value="OS06G0725500 PROTEIN"/>
    <property type="match status" value="1"/>
</dbReference>
<dbReference type="AlphaFoldDB" id="A0AAV1DVD6"/>
<gene>
    <name evidence="2" type="ORF">OLC1_LOCUS18538</name>
</gene>
<evidence type="ECO:0000256" key="1">
    <source>
        <dbReference type="SAM" id="Coils"/>
    </source>
</evidence>
<dbReference type="PANTHER" id="PTHR33070:SF116">
    <property type="entry name" value="DUF241 DOMAIN PROTEIN"/>
    <property type="match status" value="1"/>
</dbReference>
<reference evidence="2" key="1">
    <citation type="submission" date="2023-03" db="EMBL/GenBank/DDBJ databases">
        <authorList>
            <person name="Julca I."/>
        </authorList>
    </citation>
    <scope>NUCLEOTIDE SEQUENCE</scope>
</reference>
<dbReference type="InterPro" id="IPR004320">
    <property type="entry name" value="BPS1_pln"/>
</dbReference>
<name>A0AAV1DVD6_OLDCO</name>
<dbReference type="EMBL" id="OX459123">
    <property type="protein sequence ID" value="CAI9111022.1"/>
    <property type="molecule type" value="Genomic_DNA"/>
</dbReference>
<sequence>MAAFNPKFYHQYRLRSVSLPTTLHPSTVKIEQIVNKLKTFETSSSFSSSFSRADHLSNSLVGLKELYQAIEELLALQITKQALSQHQDNPRVKALVEESVTFIDVCNNSRDTVMQMIQGVRGLRSSFRRNKLGELSIESDISEFNFSRKGLRKEISRSLAKLKSTDNNRGIHLHLFNRSEDHQILTAVKALTEASLLTISTLSSLLLFLSVPVMKSKQSKWSLVSKLMQKGAFAGDQGQRNKLNELENVDIALGDLLIHSSCKENDAGKDKIESAQRKLEALETVLENLENILESLFRHLIRARVSLLNIFSH</sequence>
<proteinExistence type="predicted"/>